<dbReference type="OrthoDB" id="6133115at2759"/>
<name>A0A8T2T5L5_CERRI</name>
<gene>
    <name evidence="3" type="ORF">KP509_15G016600</name>
</gene>
<evidence type="ECO:0000313" key="4">
    <source>
        <dbReference type="Proteomes" id="UP000825935"/>
    </source>
</evidence>
<evidence type="ECO:0000313" key="3">
    <source>
        <dbReference type="EMBL" id="KAH7404229.1"/>
    </source>
</evidence>
<proteinExistence type="predicted"/>
<organism evidence="3 4">
    <name type="scientific">Ceratopteris richardii</name>
    <name type="common">Triangle waterfern</name>
    <dbReference type="NCBI Taxonomy" id="49495"/>
    <lineage>
        <taxon>Eukaryota</taxon>
        <taxon>Viridiplantae</taxon>
        <taxon>Streptophyta</taxon>
        <taxon>Embryophyta</taxon>
        <taxon>Tracheophyta</taxon>
        <taxon>Polypodiopsida</taxon>
        <taxon>Polypodiidae</taxon>
        <taxon>Polypodiales</taxon>
        <taxon>Pteridineae</taxon>
        <taxon>Pteridaceae</taxon>
        <taxon>Parkerioideae</taxon>
        <taxon>Ceratopteris</taxon>
    </lineage>
</organism>
<dbReference type="PANTHER" id="PTHR32263">
    <property type="entry name" value="INACTIVE POLY [ADP-RIBOSE] POLYMERASE SRO4-RELATED"/>
    <property type="match status" value="1"/>
</dbReference>
<evidence type="ECO:0000256" key="1">
    <source>
        <dbReference type="SAM" id="MobiDB-lite"/>
    </source>
</evidence>
<protein>
    <recommendedName>
        <fullName evidence="2">PARP catalytic domain-containing protein</fullName>
    </recommendedName>
</protein>
<accession>A0A8T2T5L5</accession>
<feature type="region of interest" description="Disordered" evidence="1">
    <location>
        <begin position="1"/>
        <end position="21"/>
    </location>
</feature>
<dbReference type="Proteomes" id="UP000825935">
    <property type="component" value="Chromosome 15"/>
</dbReference>
<dbReference type="PROSITE" id="PS51059">
    <property type="entry name" value="PARP_CATALYTIC"/>
    <property type="match status" value="1"/>
</dbReference>
<dbReference type="GO" id="GO:0003950">
    <property type="term" value="F:NAD+ poly-ADP-ribosyltransferase activity"/>
    <property type="evidence" value="ECO:0007669"/>
    <property type="project" value="InterPro"/>
</dbReference>
<dbReference type="InterPro" id="IPR044964">
    <property type="entry name" value="RCD1/SRO1-5"/>
</dbReference>
<dbReference type="Gene3D" id="3.90.228.10">
    <property type="match status" value="1"/>
</dbReference>
<sequence length="196" mass="21604">MVHQRSVGIVSQGFDQSRRQSNGSVYDPGIYLSPEGNVFLSAMYSDADEQGIQYILLCKMIMGKMEQLPKGGEKFSPSTEDYDTGVDDLRQPSQYVVQSTKTNTHVLPIFIITFKLSTCWQCLLLAMQRASDSSVPCCLSCKQPPSTTRQESKATESAADFLIISLKLSTASPTRSSLSYIFPHEPLAFADSAKPI</sequence>
<evidence type="ECO:0000259" key="2">
    <source>
        <dbReference type="PROSITE" id="PS51059"/>
    </source>
</evidence>
<dbReference type="AlphaFoldDB" id="A0A8T2T5L5"/>
<comment type="caution">
    <text evidence="3">The sequence shown here is derived from an EMBL/GenBank/DDBJ whole genome shotgun (WGS) entry which is preliminary data.</text>
</comment>
<feature type="domain" description="PARP catalytic" evidence="2">
    <location>
        <begin position="1"/>
        <end position="136"/>
    </location>
</feature>
<dbReference type="PANTHER" id="PTHR32263:SF12">
    <property type="entry name" value="INACTIVE POLY [ADP-RIBOSE] POLYMERASE SRO4-RELATED"/>
    <property type="match status" value="1"/>
</dbReference>
<reference evidence="3" key="1">
    <citation type="submission" date="2021-08" db="EMBL/GenBank/DDBJ databases">
        <title>WGS assembly of Ceratopteris richardii.</title>
        <authorList>
            <person name="Marchant D.B."/>
            <person name="Chen G."/>
            <person name="Jenkins J."/>
            <person name="Shu S."/>
            <person name="Leebens-Mack J."/>
            <person name="Grimwood J."/>
            <person name="Schmutz J."/>
            <person name="Soltis P."/>
            <person name="Soltis D."/>
            <person name="Chen Z.-H."/>
        </authorList>
    </citation>
    <scope>NUCLEOTIDE SEQUENCE</scope>
    <source>
        <strain evidence="3">Whitten #5841</strain>
        <tissue evidence="3">Leaf</tissue>
    </source>
</reference>
<dbReference type="SUPFAM" id="SSF56399">
    <property type="entry name" value="ADP-ribosylation"/>
    <property type="match status" value="1"/>
</dbReference>
<dbReference type="InterPro" id="IPR012317">
    <property type="entry name" value="Poly(ADP-ribose)pol_cat_dom"/>
</dbReference>
<dbReference type="EMBL" id="CM035420">
    <property type="protein sequence ID" value="KAH7404229.1"/>
    <property type="molecule type" value="Genomic_DNA"/>
</dbReference>
<keyword evidence="4" id="KW-1185">Reference proteome</keyword>